<dbReference type="Proteomes" id="UP000639772">
    <property type="component" value="Chromosome 12"/>
</dbReference>
<organism evidence="1 2">
    <name type="scientific">Vanilla planifolia</name>
    <name type="common">Vanilla</name>
    <dbReference type="NCBI Taxonomy" id="51239"/>
    <lineage>
        <taxon>Eukaryota</taxon>
        <taxon>Viridiplantae</taxon>
        <taxon>Streptophyta</taxon>
        <taxon>Embryophyta</taxon>
        <taxon>Tracheophyta</taxon>
        <taxon>Spermatophyta</taxon>
        <taxon>Magnoliopsida</taxon>
        <taxon>Liliopsida</taxon>
        <taxon>Asparagales</taxon>
        <taxon>Orchidaceae</taxon>
        <taxon>Vanilloideae</taxon>
        <taxon>Vanilleae</taxon>
        <taxon>Vanilla</taxon>
    </lineage>
</organism>
<accession>A0A835Q001</accession>
<evidence type="ECO:0000313" key="2">
    <source>
        <dbReference type="Proteomes" id="UP000639772"/>
    </source>
</evidence>
<dbReference type="EMBL" id="JADCNM010000012">
    <property type="protein sequence ID" value="KAG0459012.1"/>
    <property type="molecule type" value="Genomic_DNA"/>
</dbReference>
<gene>
    <name evidence="1" type="ORF">HPP92_022140</name>
</gene>
<name>A0A835Q001_VANPL</name>
<evidence type="ECO:0000313" key="1">
    <source>
        <dbReference type="EMBL" id="KAG0459012.1"/>
    </source>
</evidence>
<proteinExistence type="predicted"/>
<comment type="caution">
    <text evidence="1">The sequence shown here is derived from an EMBL/GenBank/DDBJ whole genome shotgun (WGS) entry which is preliminary data.</text>
</comment>
<dbReference type="AlphaFoldDB" id="A0A835Q001"/>
<reference evidence="1 2" key="1">
    <citation type="journal article" date="2020" name="Nat. Food">
        <title>A phased Vanilla planifolia genome enables genetic improvement of flavour and production.</title>
        <authorList>
            <person name="Hasing T."/>
            <person name="Tang H."/>
            <person name="Brym M."/>
            <person name="Khazi F."/>
            <person name="Huang T."/>
            <person name="Chambers A.H."/>
        </authorList>
    </citation>
    <scope>NUCLEOTIDE SEQUENCE [LARGE SCALE GENOMIC DNA]</scope>
    <source>
        <tissue evidence="1">Leaf</tissue>
    </source>
</reference>
<sequence length="72" mass="7959">MAPSQAAFVESKGNHGEGILRLRKGCSTSLEDEGAWWVISASADHLMELMEMAHGVDNVKDRTVEEIAWQCK</sequence>
<protein>
    <submittedName>
        <fullName evidence="1">Uncharacterized protein</fullName>
    </submittedName>
</protein>